<organism evidence="4 5">
    <name type="scientific">Hyphopichia burtonii NRRL Y-1933</name>
    <dbReference type="NCBI Taxonomy" id="984485"/>
    <lineage>
        <taxon>Eukaryota</taxon>
        <taxon>Fungi</taxon>
        <taxon>Dikarya</taxon>
        <taxon>Ascomycota</taxon>
        <taxon>Saccharomycotina</taxon>
        <taxon>Pichiomycetes</taxon>
        <taxon>Debaryomycetaceae</taxon>
        <taxon>Hyphopichia</taxon>
    </lineage>
</organism>
<name>A0A1E4RNE8_9ASCO</name>
<dbReference type="InterPro" id="IPR000873">
    <property type="entry name" value="AMP-dep_synth/lig_dom"/>
</dbReference>
<dbReference type="PANTHER" id="PTHR43272:SF33">
    <property type="entry name" value="AMP-BINDING DOMAIN-CONTAINING PROTEIN-RELATED"/>
    <property type="match status" value="1"/>
</dbReference>
<dbReference type="GO" id="GO:0005524">
    <property type="term" value="F:ATP binding"/>
    <property type="evidence" value="ECO:0007669"/>
    <property type="project" value="UniProtKB-KW"/>
</dbReference>
<dbReference type="RefSeq" id="XP_020077865.1">
    <property type="nucleotide sequence ID" value="XM_020223229.1"/>
</dbReference>
<dbReference type="EMBL" id="KV454539">
    <property type="protein sequence ID" value="ODV68798.1"/>
    <property type="molecule type" value="Genomic_DNA"/>
</dbReference>
<dbReference type="SUPFAM" id="SSF56801">
    <property type="entry name" value="Acetyl-CoA synthetase-like"/>
    <property type="match status" value="1"/>
</dbReference>
<dbReference type="GO" id="GO:0004467">
    <property type="term" value="F:long-chain fatty acid-CoA ligase activity"/>
    <property type="evidence" value="ECO:0007669"/>
    <property type="project" value="TreeGrafter"/>
</dbReference>
<dbReference type="Gene3D" id="3.40.50.12780">
    <property type="entry name" value="N-terminal domain of ligase-like"/>
    <property type="match status" value="1"/>
</dbReference>
<dbReference type="Proteomes" id="UP000095085">
    <property type="component" value="Unassembled WGS sequence"/>
</dbReference>
<evidence type="ECO:0000313" key="5">
    <source>
        <dbReference type="Proteomes" id="UP000095085"/>
    </source>
</evidence>
<evidence type="ECO:0000259" key="3">
    <source>
        <dbReference type="Pfam" id="PF00501"/>
    </source>
</evidence>
<dbReference type="STRING" id="984485.A0A1E4RNE8"/>
<dbReference type="GO" id="GO:0005783">
    <property type="term" value="C:endoplasmic reticulum"/>
    <property type="evidence" value="ECO:0007669"/>
    <property type="project" value="TreeGrafter"/>
</dbReference>
<keyword evidence="5" id="KW-1185">Reference proteome</keyword>
<dbReference type="PANTHER" id="PTHR43272">
    <property type="entry name" value="LONG-CHAIN-FATTY-ACID--COA LIGASE"/>
    <property type="match status" value="1"/>
</dbReference>
<evidence type="ECO:0000313" key="4">
    <source>
        <dbReference type="EMBL" id="ODV68798.1"/>
    </source>
</evidence>
<protein>
    <submittedName>
        <fullName evidence="4">Acetyl-CoA synthetase-like protein</fullName>
    </submittedName>
</protein>
<dbReference type="GeneID" id="30997778"/>
<dbReference type="AlphaFoldDB" id="A0A1E4RNE8"/>
<proteinExistence type="predicted"/>
<sequence length="731" mass="82462">MTQPLIQEPAHQLYESLKQNTPLPHEESSTAVALPHSKEDGYSPIYRNLHAYKKGSLLNVPHDCLNTLPKLLKMSVSVNADQNCLGTRFRNLDGSMGAYQWETYKEIDARKKNFGAGLFFILQNNPFKTNSEAHLKIDQHLNIKNGMNEDSFIVSLFSANRREWCISDLACLSYSIVNTALYDTLGPETSKYILSITESPVIICSKDKISKIIELKEQFPQDLSNLISIVSMDKLDFTTNSLEDLFLHQRCSKNNLTLFDFNQVEKFGEIYPVKEVEPTPKSVYTISFTSGTTGSNPKGVVLTHQSAVSAITFCYTMISGFDAVVYCFLPLAHIFERMNCLFSLFQGAHIGLPQLPSPLTLLDDIKELKPEILSLVPRVYTKLEAAIKSKTINNNEKPLLQKIFRKVVDTKTSLQSKYDGAEGRHLIYDRFSSVLRKQLGFDNLHTFATGSAPISPDTVKFMKASLNTGMSQGYGLTESFAGICCSLTYDANPGSCGPISVTTEMRLREIPEMGYHANDEGGPRGELLLRGAQIFTHYYKDPEETRKSIDDQGWFYTGDIAKVDAETGRMYIIDRVKNFFKLAQGEYITPEKIENTYLSHNPLIQQCYVHGDSLKTFLVGIIGVEPVSIKAWLFDTFKIKLNDDSKLIETLNDVEIKKKFLIQINHTTNKVLGGFEKLHNILIDIEPLSVEKNVITPTLKIKRPIASKFFAKEFEQLYEQGSILRIEDSKL</sequence>
<keyword evidence="2" id="KW-0067">ATP-binding</keyword>
<keyword evidence="1" id="KW-0547">Nucleotide-binding</keyword>
<evidence type="ECO:0000256" key="1">
    <source>
        <dbReference type="ARBA" id="ARBA00022741"/>
    </source>
</evidence>
<gene>
    <name evidence="4" type="ORF">HYPBUDRAFT_238651</name>
</gene>
<evidence type="ECO:0000256" key="2">
    <source>
        <dbReference type="ARBA" id="ARBA00022840"/>
    </source>
</evidence>
<dbReference type="InterPro" id="IPR042099">
    <property type="entry name" value="ANL_N_sf"/>
</dbReference>
<dbReference type="Pfam" id="PF00501">
    <property type="entry name" value="AMP-binding"/>
    <property type="match status" value="1"/>
</dbReference>
<feature type="domain" description="AMP-dependent synthetase/ligase" evidence="3">
    <location>
        <begin position="144"/>
        <end position="539"/>
    </location>
</feature>
<accession>A0A1E4RNE8</accession>
<dbReference type="GO" id="GO:0016020">
    <property type="term" value="C:membrane"/>
    <property type="evidence" value="ECO:0007669"/>
    <property type="project" value="TreeGrafter"/>
</dbReference>
<dbReference type="OrthoDB" id="1700726at2759"/>
<reference evidence="5" key="1">
    <citation type="submission" date="2016-05" db="EMBL/GenBank/DDBJ databases">
        <title>Comparative genomics of biotechnologically important yeasts.</title>
        <authorList>
            <consortium name="DOE Joint Genome Institute"/>
            <person name="Riley R."/>
            <person name="Haridas S."/>
            <person name="Wolfe K.H."/>
            <person name="Lopes M.R."/>
            <person name="Hittinger C.T."/>
            <person name="Goker M."/>
            <person name="Salamov A."/>
            <person name="Wisecaver J."/>
            <person name="Long T.M."/>
            <person name="Aerts A.L."/>
            <person name="Barry K."/>
            <person name="Choi C."/>
            <person name="Clum A."/>
            <person name="Coughlan A.Y."/>
            <person name="Deshpande S."/>
            <person name="Douglass A.P."/>
            <person name="Hanson S.J."/>
            <person name="Klenk H.-P."/>
            <person name="Labutti K."/>
            <person name="Lapidus A."/>
            <person name="Lindquist E."/>
            <person name="Lipzen A."/>
            <person name="Meier-Kolthoff J.P."/>
            <person name="Ohm R.A."/>
            <person name="Otillar R.P."/>
            <person name="Pangilinan J."/>
            <person name="Peng Y."/>
            <person name="Rokas A."/>
            <person name="Rosa C.A."/>
            <person name="Scheuner C."/>
            <person name="Sibirny A.A."/>
            <person name="Slot J.C."/>
            <person name="Stielow J.B."/>
            <person name="Sun H."/>
            <person name="Kurtzman C.P."/>
            <person name="Blackwell M."/>
            <person name="Grigoriev I.V."/>
            <person name="Jeffries T.W."/>
        </authorList>
    </citation>
    <scope>NUCLEOTIDE SEQUENCE [LARGE SCALE GENOMIC DNA]</scope>
    <source>
        <strain evidence="5">NRRL Y-1933</strain>
    </source>
</reference>